<dbReference type="InterPro" id="IPR004370">
    <property type="entry name" value="4-OT-like_dom"/>
</dbReference>
<accession>A0ABT9EJB5</accession>
<dbReference type="PIRSF" id="PIRSF037799">
    <property type="entry name" value="Tautomer_YdcE_prd"/>
    <property type="match status" value="1"/>
</dbReference>
<comment type="caution">
    <text evidence="3">The sequence shown here is derived from an EMBL/GenBank/DDBJ whole genome shotgun (WGS) entry which is preliminary data.</text>
</comment>
<evidence type="ECO:0000313" key="3">
    <source>
        <dbReference type="EMBL" id="MDP1027057.1"/>
    </source>
</evidence>
<dbReference type="EMBL" id="JAUUDS010000002">
    <property type="protein sequence ID" value="MDP1027057.1"/>
    <property type="molecule type" value="Genomic_DNA"/>
</dbReference>
<evidence type="ECO:0000256" key="1">
    <source>
        <dbReference type="ARBA" id="ARBA00023235"/>
    </source>
</evidence>
<dbReference type="Proteomes" id="UP001230685">
    <property type="component" value="Unassembled WGS sequence"/>
</dbReference>
<protein>
    <submittedName>
        <fullName evidence="3">Tautomerase family protein</fullName>
    </submittedName>
</protein>
<dbReference type="InterPro" id="IPR017284">
    <property type="entry name" value="Tautomerase_PptA"/>
</dbReference>
<dbReference type="RefSeq" id="WP_305172755.1">
    <property type="nucleotide sequence ID" value="NZ_JAUUDS010000002.1"/>
</dbReference>
<organism evidence="3 4">
    <name type="scientific">Sphingomonas aurea</name>
    <dbReference type="NCBI Taxonomy" id="3063994"/>
    <lineage>
        <taxon>Bacteria</taxon>
        <taxon>Pseudomonadati</taxon>
        <taxon>Pseudomonadota</taxon>
        <taxon>Alphaproteobacteria</taxon>
        <taxon>Sphingomonadales</taxon>
        <taxon>Sphingomonadaceae</taxon>
        <taxon>Sphingomonas</taxon>
    </lineage>
</organism>
<keyword evidence="1" id="KW-0413">Isomerase</keyword>
<dbReference type="Pfam" id="PF01361">
    <property type="entry name" value="Tautomerase"/>
    <property type="match status" value="1"/>
</dbReference>
<proteinExistence type="predicted"/>
<reference evidence="3 4" key="1">
    <citation type="submission" date="2023-07" db="EMBL/GenBank/DDBJ databases">
        <authorList>
            <person name="Kim M.K."/>
        </authorList>
    </citation>
    <scope>NUCLEOTIDE SEQUENCE [LARGE SCALE GENOMIC DNA]</scope>
    <source>
        <strain evidence="3 4">KR1UV-12</strain>
    </source>
</reference>
<evidence type="ECO:0000259" key="2">
    <source>
        <dbReference type="Pfam" id="PF01361"/>
    </source>
</evidence>
<gene>
    <name evidence="3" type="ORF">Q5H91_07525</name>
</gene>
<keyword evidence="4" id="KW-1185">Reference proteome</keyword>
<dbReference type="InterPro" id="IPR014347">
    <property type="entry name" value="Tautomerase/MIF_sf"/>
</dbReference>
<dbReference type="Gene3D" id="3.30.429.10">
    <property type="entry name" value="Macrophage Migration Inhibitory Factor"/>
    <property type="match status" value="1"/>
</dbReference>
<dbReference type="SUPFAM" id="SSF55331">
    <property type="entry name" value="Tautomerase/MIF"/>
    <property type="match status" value="1"/>
</dbReference>
<evidence type="ECO:0000313" key="4">
    <source>
        <dbReference type="Proteomes" id="UP001230685"/>
    </source>
</evidence>
<sequence>MPHVVVKLWPGKSDDQKRRLTDAIVRGVTDTLGYGEDAVSIGLEEVPPADWTARVYQPDILAKWPSLTKQPGYGERPPARKDAR</sequence>
<feature type="domain" description="4-oxalocrotonate tautomerase-like" evidence="2">
    <location>
        <begin position="2"/>
        <end position="52"/>
    </location>
</feature>
<name>A0ABT9EJB5_9SPHN</name>